<evidence type="ECO:0000259" key="2">
    <source>
        <dbReference type="Pfam" id="PF00326"/>
    </source>
</evidence>
<dbReference type="Proteomes" id="UP000188246">
    <property type="component" value="Chromosome"/>
</dbReference>
<dbReference type="PANTHER" id="PTHR22946:SF9">
    <property type="entry name" value="POLYKETIDE TRANSFERASE AF380"/>
    <property type="match status" value="1"/>
</dbReference>
<dbReference type="Pfam" id="PF00326">
    <property type="entry name" value="Peptidase_S9"/>
    <property type="match status" value="1"/>
</dbReference>
<dbReference type="InterPro" id="IPR050261">
    <property type="entry name" value="FrsA_esterase"/>
</dbReference>
<evidence type="ECO:0000313" key="3">
    <source>
        <dbReference type="EMBL" id="AQP54016.1"/>
    </source>
</evidence>
<dbReference type="GO" id="GO:0008236">
    <property type="term" value="F:serine-type peptidase activity"/>
    <property type="evidence" value="ECO:0007669"/>
    <property type="project" value="InterPro"/>
</dbReference>
<dbReference type="InterPro" id="IPR029058">
    <property type="entry name" value="AB_hydrolase_fold"/>
</dbReference>
<dbReference type="GO" id="GO:0006508">
    <property type="term" value="P:proteolysis"/>
    <property type="evidence" value="ECO:0007669"/>
    <property type="project" value="InterPro"/>
</dbReference>
<reference evidence="3 4" key="1">
    <citation type="journal article" date="2010" name="Int. J. Syst. Evol. Microbiol.">
        <title>Vagococcus penaei sp. nov., isolated from spoilage microbiota of cooked shrimp (Penaeus vannamei).</title>
        <authorList>
            <person name="Jaffres E."/>
            <person name="Prevost H."/>
            <person name="Rossero A."/>
            <person name="Joffraud J.J."/>
            <person name="Dousset X."/>
        </authorList>
    </citation>
    <scope>NUCLEOTIDE SEQUENCE [LARGE SCALE GENOMIC DNA]</scope>
    <source>
        <strain evidence="3 4">CD276</strain>
    </source>
</reference>
<dbReference type="RefSeq" id="WP_077276093.1">
    <property type="nucleotide sequence ID" value="NZ_CP019609.1"/>
</dbReference>
<organism evidence="3 4">
    <name type="scientific">Vagococcus penaei</name>
    <dbReference type="NCBI Taxonomy" id="633807"/>
    <lineage>
        <taxon>Bacteria</taxon>
        <taxon>Bacillati</taxon>
        <taxon>Bacillota</taxon>
        <taxon>Bacilli</taxon>
        <taxon>Lactobacillales</taxon>
        <taxon>Enterococcaceae</taxon>
        <taxon>Vagococcus</taxon>
    </lineage>
</organism>
<keyword evidence="4" id="KW-1185">Reference proteome</keyword>
<evidence type="ECO:0000313" key="4">
    <source>
        <dbReference type="Proteomes" id="UP000188246"/>
    </source>
</evidence>
<sequence length="253" mass="29372">MLLKTIKRHISHVPILEVFPEGADYNALPLVIYYHGWQTSKELGLTNARKIAKYNIRVVLPDAMFHGDRQLATISTIPSFTFWSSIQHNLSEFDLIVRFYQERRLIKDNQIGVAGFSMGGMTTAGLLTKHPEIKAAAILMGTPNYQAFIQKMQRVLEERKISVPKDLSDLLSWTDNYDLSRQPEKLQGRPLYFWHGTEDEKIDYQQAYEFFSRYQTQLYGEKMVFDTGIGDRHLLKPPTMQKTADFFNNWLNS</sequence>
<gene>
    <name evidence="3" type="ORF">BW732_07185</name>
</gene>
<dbReference type="InterPro" id="IPR001375">
    <property type="entry name" value="Peptidase_S9_cat"/>
</dbReference>
<dbReference type="Gene3D" id="3.40.50.1820">
    <property type="entry name" value="alpha/beta hydrolase"/>
    <property type="match status" value="1"/>
</dbReference>
<protein>
    <recommendedName>
        <fullName evidence="2">Peptidase S9 prolyl oligopeptidase catalytic domain-containing protein</fullName>
    </recommendedName>
</protein>
<dbReference type="AlphaFoldDB" id="A0A1Q2D6E7"/>
<dbReference type="GO" id="GO:0052689">
    <property type="term" value="F:carboxylic ester hydrolase activity"/>
    <property type="evidence" value="ECO:0007669"/>
    <property type="project" value="UniProtKB-ARBA"/>
</dbReference>
<keyword evidence="1" id="KW-0378">Hydrolase</keyword>
<accession>A0A1Q2D6E7</accession>
<feature type="domain" description="Peptidase S9 prolyl oligopeptidase catalytic" evidence="2">
    <location>
        <begin position="95"/>
        <end position="249"/>
    </location>
</feature>
<dbReference type="STRING" id="633807.BW732_07185"/>
<name>A0A1Q2D6E7_9ENTE</name>
<dbReference type="PANTHER" id="PTHR22946">
    <property type="entry name" value="DIENELACTONE HYDROLASE DOMAIN-CONTAINING PROTEIN-RELATED"/>
    <property type="match status" value="1"/>
</dbReference>
<dbReference type="SUPFAM" id="SSF53474">
    <property type="entry name" value="alpha/beta-Hydrolases"/>
    <property type="match status" value="1"/>
</dbReference>
<dbReference type="OrthoDB" id="31158at2"/>
<evidence type="ECO:0000256" key="1">
    <source>
        <dbReference type="ARBA" id="ARBA00022801"/>
    </source>
</evidence>
<proteinExistence type="predicted"/>
<dbReference type="EMBL" id="CP019609">
    <property type="protein sequence ID" value="AQP54016.1"/>
    <property type="molecule type" value="Genomic_DNA"/>
</dbReference>
<dbReference type="KEGG" id="vpi:BW732_07185"/>